<dbReference type="AlphaFoldDB" id="A0A2Z6Q491"/>
<accession>A0A2Z6Q491</accession>
<organism evidence="2 3">
    <name type="scientific">Rhizophagus clarus</name>
    <dbReference type="NCBI Taxonomy" id="94130"/>
    <lineage>
        <taxon>Eukaryota</taxon>
        <taxon>Fungi</taxon>
        <taxon>Fungi incertae sedis</taxon>
        <taxon>Mucoromycota</taxon>
        <taxon>Glomeromycotina</taxon>
        <taxon>Glomeromycetes</taxon>
        <taxon>Glomerales</taxon>
        <taxon>Glomeraceae</taxon>
        <taxon>Rhizophagus</taxon>
    </lineage>
</organism>
<keyword evidence="3" id="KW-1185">Reference proteome</keyword>
<feature type="transmembrane region" description="Helical" evidence="1">
    <location>
        <begin position="713"/>
        <end position="734"/>
    </location>
</feature>
<dbReference type="Proteomes" id="UP000247702">
    <property type="component" value="Unassembled WGS sequence"/>
</dbReference>
<evidence type="ECO:0000256" key="1">
    <source>
        <dbReference type="SAM" id="Phobius"/>
    </source>
</evidence>
<protein>
    <submittedName>
        <fullName evidence="2">Uncharacterized protein</fullName>
    </submittedName>
</protein>
<name>A0A2Z6Q491_9GLOM</name>
<reference evidence="2 3" key="1">
    <citation type="submission" date="2017-11" db="EMBL/GenBank/DDBJ databases">
        <title>The genome of Rhizophagus clarus HR1 reveals common genetic basis of auxotrophy among arbuscular mycorrhizal fungi.</title>
        <authorList>
            <person name="Kobayashi Y."/>
        </authorList>
    </citation>
    <scope>NUCLEOTIDE SEQUENCE [LARGE SCALE GENOMIC DNA]</scope>
    <source>
        <strain evidence="2 3">HR1</strain>
    </source>
</reference>
<keyword evidence="1" id="KW-1133">Transmembrane helix</keyword>
<evidence type="ECO:0000313" key="2">
    <source>
        <dbReference type="EMBL" id="GBB84787.1"/>
    </source>
</evidence>
<feature type="transmembrane region" description="Helical" evidence="1">
    <location>
        <begin position="740"/>
        <end position="764"/>
    </location>
</feature>
<feature type="transmembrane region" description="Helical" evidence="1">
    <location>
        <begin position="821"/>
        <end position="845"/>
    </location>
</feature>
<gene>
    <name evidence="2" type="ORF">RclHR1_11360001</name>
</gene>
<feature type="transmembrane region" description="Helical" evidence="1">
    <location>
        <begin position="857"/>
        <end position="882"/>
    </location>
</feature>
<sequence length="917" mass="106038">MNLSGTFFYFVTFILLFINPLSIYSYNSILYNETEPGFKVYRLIPYRDDILVIRLIKPINESCIEPQMDFRILYPNRTIDVIKVDYPFPEYNFCFFGSETYYRIDVERSFPNFISILYVNSTDLSSASYYILLASRTGKIISNTYIAPVPIINGELYADGYLYSHQSEEFGFIFSYYETKTIVAWSYFSQPDIDGNFHPINYGKFYLQNPSDYYSLFPGMDGSFVIVTKNSTDIQTKSNKFINPSEFTTKIYVYFVRPTMKVDGPFLLYQSAIPRLKVEFYCDTAYTSTGDMCILIMKPHGTTETHLMKISFQNSGSVSSVNKFANTMGIKSGDDIMFNYMYYGGYLVRIFRKVDSNNNRLMVQGIILDNDGNYNGTWNYPQNLILPAENSVTTYRNGTMILAYHENEYTWKLLFTDLPRFIPDGYGYDNPNIKATYPSINSNIPLTTTNINITYFLSVTASANYISIYQYNEDYPILRQSISGNSPLLSYSSDNMTINIKILESTFNQPNSLYYVVIDYNAVKDWKSNQPLMGIERNHWKFNTTNYQEIFAGDAVGQLSLTIEGTKYYESLSSYDQGRFLSQLRIDLAKSIPVDNNRLDDIKCCIYDKSQQFPKIILSLPIKSTTSQNERNVDNIIKDLDILVKEKEITPISRSNTTNLLEASFGFRRTRNFLDDLNSFKYHLIGIVIGVIILGLLYVYAKKRNPRGKNFAIFKFPLIISDLILSITFILNNGKNVPQLFIPSIIFFIIPMAISFMMSIIIILREIKKNRYFYGWFKNNTHIATLFTILASIDLEMLNILSSQVAGVMLFSAPISEKMRLYIFLGSFIGFFIDDIPRFIIQVLYRKLVVNYDIIPFLTLLTSSIILANNIISRIYHAIVYLRKKRRISLMNIIYDSNVEKSITVPQITKKKSRYSM</sequence>
<proteinExistence type="predicted"/>
<feature type="transmembrane region" description="Helical" evidence="1">
    <location>
        <begin position="7"/>
        <end position="26"/>
    </location>
</feature>
<dbReference type="EMBL" id="BEXD01000154">
    <property type="protein sequence ID" value="GBB84787.1"/>
    <property type="molecule type" value="Genomic_DNA"/>
</dbReference>
<evidence type="ECO:0000313" key="3">
    <source>
        <dbReference type="Proteomes" id="UP000247702"/>
    </source>
</evidence>
<feature type="transmembrane region" description="Helical" evidence="1">
    <location>
        <begin position="682"/>
        <end position="701"/>
    </location>
</feature>
<keyword evidence="1" id="KW-0472">Membrane</keyword>
<comment type="caution">
    <text evidence="2">The sequence shown here is derived from an EMBL/GenBank/DDBJ whole genome shotgun (WGS) entry which is preliminary data.</text>
</comment>
<keyword evidence="1" id="KW-0812">Transmembrane</keyword>
<dbReference type="STRING" id="94130.A0A2Z6Q491"/>